<dbReference type="EMBL" id="JAWSTH010000055">
    <property type="protein sequence ID" value="MDW5596399.1"/>
    <property type="molecule type" value="Genomic_DNA"/>
</dbReference>
<dbReference type="InterPro" id="IPR036291">
    <property type="entry name" value="NAD(P)-bd_dom_sf"/>
</dbReference>
<proteinExistence type="predicted"/>
<evidence type="ECO:0000313" key="2">
    <source>
        <dbReference type="Proteomes" id="UP001284601"/>
    </source>
</evidence>
<dbReference type="InterPro" id="IPR023401">
    <property type="entry name" value="ODC_N"/>
</dbReference>
<dbReference type="InterPro" id="IPR003462">
    <property type="entry name" value="ODC_Mu_crystall"/>
</dbReference>
<dbReference type="PANTHER" id="PTHR13812:SF19">
    <property type="entry name" value="KETIMINE REDUCTASE MU-CRYSTALLIN"/>
    <property type="match status" value="1"/>
</dbReference>
<dbReference type="SUPFAM" id="SSF51735">
    <property type="entry name" value="NAD(P)-binding Rossmann-fold domains"/>
    <property type="match status" value="1"/>
</dbReference>
<name>A0ABU4HUA4_9ACTN</name>
<dbReference type="PIRSF" id="PIRSF001439">
    <property type="entry name" value="CryM"/>
    <property type="match status" value="1"/>
</dbReference>
<sequence length="312" mass="32414">MSVLTVSEADVARHLTPALALASVREAFALLGTGAAVNPVRQRQQLGTTVTNTMWAAAPALGALGVKLYPIVRTDVTQGSAFTVVLHELPSGAVRAVISAELLGQRRTAAASAVAAQLLAPPRPRVLGVIGAGSHARHQIEALTAALPLTEVRIASRGPARRDRLAAELDAALPQTVSTGSAEEVVRAADVVVTITGASEPVLHGDWLRDGTLVIAAGSNVADKRELDRSAVERCARIVVDDRDVAAGECGDLLANGFDPGAAEALPRLLLPGAPEREPQDVVLFESHGLALQDLVCALRVVEAIERGEQNG</sequence>
<keyword evidence="2" id="KW-1185">Reference proteome</keyword>
<dbReference type="Gene3D" id="3.40.50.720">
    <property type="entry name" value="NAD(P)-binding Rossmann-like Domain"/>
    <property type="match status" value="1"/>
</dbReference>
<dbReference type="Proteomes" id="UP001284601">
    <property type="component" value="Unassembled WGS sequence"/>
</dbReference>
<dbReference type="Pfam" id="PF02423">
    <property type="entry name" value="OCD_Mu_crystall"/>
    <property type="match status" value="1"/>
</dbReference>
<comment type="caution">
    <text evidence="1">The sequence shown here is derived from an EMBL/GenBank/DDBJ whole genome shotgun (WGS) entry which is preliminary data.</text>
</comment>
<evidence type="ECO:0000313" key="1">
    <source>
        <dbReference type="EMBL" id="MDW5596399.1"/>
    </source>
</evidence>
<gene>
    <name evidence="1" type="ORF">R7226_18780</name>
</gene>
<protein>
    <submittedName>
        <fullName evidence="1">NAD(P)-binding domain-containing protein</fullName>
    </submittedName>
</protein>
<dbReference type="RefSeq" id="WP_318598782.1">
    <property type="nucleotide sequence ID" value="NZ_JAWSTH010000055.1"/>
</dbReference>
<dbReference type="Gene3D" id="3.30.1780.10">
    <property type="entry name" value="ornithine cyclodeaminase, domain 1"/>
    <property type="match status" value="1"/>
</dbReference>
<dbReference type="PANTHER" id="PTHR13812">
    <property type="entry name" value="KETIMINE REDUCTASE MU-CRYSTALLIN"/>
    <property type="match status" value="1"/>
</dbReference>
<reference evidence="2" key="1">
    <citation type="submission" date="2023-07" db="EMBL/GenBank/DDBJ databases">
        <title>Conexibacter stalactiti sp. nov., isolated from stalactites in a lava cave and emended description of the genus Conexibacter.</title>
        <authorList>
            <person name="Lee S.D."/>
        </authorList>
    </citation>
    <scope>NUCLEOTIDE SEQUENCE [LARGE SCALE GENOMIC DNA]</scope>
    <source>
        <strain evidence="2">KCTC 39840</strain>
    </source>
</reference>
<accession>A0ABU4HUA4</accession>
<organism evidence="1 2">
    <name type="scientific">Conexibacter stalactiti</name>
    <dbReference type="NCBI Taxonomy" id="1940611"/>
    <lineage>
        <taxon>Bacteria</taxon>
        <taxon>Bacillati</taxon>
        <taxon>Actinomycetota</taxon>
        <taxon>Thermoleophilia</taxon>
        <taxon>Solirubrobacterales</taxon>
        <taxon>Conexibacteraceae</taxon>
        <taxon>Conexibacter</taxon>
    </lineage>
</organism>